<sequence>MCGGIQYQNQKIYFPQPNAELPIMLQHGGVIWVLWGKRQNEGSGRFPNSGWARIDSLKVSKWKPWHPRPVLIPEDSFLEKGHNNQSHRIKLESGMVIQALLAERNYEYRVYIVTEETPLQYHWIHDRWPRLIRLSDQNKTAMKHT</sequence>
<keyword evidence="2" id="KW-1185">Reference proteome</keyword>
<evidence type="ECO:0000313" key="1">
    <source>
        <dbReference type="EMBL" id="SFM35825.1"/>
    </source>
</evidence>
<dbReference type="RefSeq" id="WP_177198097.1">
    <property type="nucleotide sequence ID" value="NZ_FOUB01000025.1"/>
</dbReference>
<evidence type="ECO:0000313" key="2">
    <source>
        <dbReference type="Proteomes" id="UP000183287"/>
    </source>
</evidence>
<dbReference type="InterPro" id="IPR036590">
    <property type="entry name" value="SRAP-like"/>
</dbReference>
<organism evidence="1 2">
    <name type="scientific">Nitrosomonas communis</name>
    <dbReference type="NCBI Taxonomy" id="44574"/>
    <lineage>
        <taxon>Bacteria</taxon>
        <taxon>Pseudomonadati</taxon>
        <taxon>Pseudomonadota</taxon>
        <taxon>Betaproteobacteria</taxon>
        <taxon>Nitrosomonadales</taxon>
        <taxon>Nitrosomonadaceae</taxon>
        <taxon>Nitrosomonas</taxon>
    </lineage>
</organism>
<reference evidence="2" key="1">
    <citation type="submission" date="2016-10" db="EMBL/GenBank/DDBJ databases">
        <authorList>
            <person name="Varghese N."/>
            <person name="Submissions S."/>
        </authorList>
    </citation>
    <scope>NUCLEOTIDE SEQUENCE [LARGE SCALE GENOMIC DNA]</scope>
    <source>
        <strain evidence="2">Nm44</strain>
    </source>
</reference>
<dbReference type="EMBL" id="FOUB01000025">
    <property type="protein sequence ID" value="SFM35825.1"/>
    <property type="molecule type" value="Genomic_DNA"/>
</dbReference>
<dbReference type="SUPFAM" id="SSF143081">
    <property type="entry name" value="BB1717-like"/>
    <property type="match status" value="1"/>
</dbReference>
<protein>
    <submittedName>
        <fullName evidence="1">Uncharacterized protein</fullName>
    </submittedName>
</protein>
<proteinExistence type="predicted"/>
<dbReference type="Proteomes" id="UP000183287">
    <property type="component" value="Unassembled WGS sequence"/>
</dbReference>
<name>A0A1I4Q841_9PROT</name>
<accession>A0A1I4Q841</accession>
<gene>
    <name evidence="1" type="ORF">SAMN05421863_102512</name>
</gene>
<dbReference type="AlphaFoldDB" id="A0A1I4Q841"/>